<accession>A0A1D8TR63</accession>
<reference evidence="2" key="1">
    <citation type="submission" date="2016-10" db="EMBL/GenBank/DDBJ databases">
        <title>Comparative genomics uncovers the prolific and rare metabolic potential of the cyanobacterial genus Moorea.</title>
        <authorList>
            <person name="Leao T."/>
            <person name="Castelao G."/>
            <person name="Korobeynikov A."/>
            <person name="Monroe E.A."/>
            <person name="Podell S."/>
            <person name="Glukhov E."/>
            <person name="Allen E."/>
            <person name="Gerwick W.H."/>
            <person name="Gerwick L."/>
        </authorList>
    </citation>
    <scope>NUCLEOTIDE SEQUENCE [LARGE SCALE GENOMIC DNA]</scope>
    <source>
        <strain evidence="2">PAL-8-15-08-1</strain>
    </source>
</reference>
<dbReference type="STRING" id="1458985.BJP34_11045"/>
<protein>
    <submittedName>
        <fullName evidence="1">Uncharacterized protein</fullName>
    </submittedName>
</protein>
<evidence type="ECO:0000313" key="2">
    <source>
        <dbReference type="Proteomes" id="UP000177870"/>
    </source>
</evidence>
<dbReference type="KEGG" id="mpro:BJP34_11045"/>
<dbReference type="AlphaFoldDB" id="A0A1D8TR63"/>
<dbReference type="OrthoDB" id="488877at2"/>
<organism evidence="1 2">
    <name type="scientific">Moorena producens PAL-8-15-08-1</name>
    <dbReference type="NCBI Taxonomy" id="1458985"/>
    <lineage>
        <taxon>Bacteria</taxon>
        <taxon>Bacillati</taxon>
        <taxon>Cyanobacteriota</taxon>
        <taxon>Cyanophyceae</taxon>
        <taxon>Coleofasciculales</taxon>
        <taxon>Coleofasciculaceae</taxon>
        <taxon>Moorena</taxon>
    </lineage>
</organism>
<gene>
    <name evidence="1" type="ORF">BJP34_11045</name>
</gene>
<name>A0A1D8TR63_9CYAN</name>
<dbReference type="RefSeq" id="WP_070392389.1">
    <property type="nucleotide sequence ID" value="NZ_CP017599.1"/>
</dbReference>
<sequence length="79" mass="9162">MSNKEMFKTIASEVQLFQEMGQKENFIFVIGALVSRLISLQKAAEIMQIEPEVFLKILDLMGIEFSYLSSEDITIERNW</sequence>
<dbReference type="EMBL" id="CP017599">
    <property type="protein sequence ID" value="AOW99915.1"/>
    <property type="molecule type" value="Genomic_DNA"/>
</dbReference>
<evidence type="ECO:0000313" key="1">
    <source>
        <dbReference type="EMBL" id="AOW99915.1"/>
    </source>
</evidence>
<proteinExistence type="predicted"/>
<dbReference type="Proteomes" id="UP000177870">
    <property type="component" value="Chromosome"/>
</dbReference>